<dbReference type="InterPro" id="IPR006047">
    <property type="entry name" value="GH13_cat_dom"/>
</dbReference>
<keyword evidence="2" id="KW-0378">Hydrolase</keyword>
<evidence type="ECO:0000256" key="4">
    <source>
        <dbReference type="SAM" id="MobiDB-lite"/>
    </source>
</evidence>
<dbReference type="CDD" id="cd02856">
    <property type="entry name" value="E_set_GDE_Isoamylase_N"/>
    <property type="match status" value="1"/>
</dbReference>
<evidence type="ECO:0000256" key="1">
    <source>
        <dbReference type="ARBA" id="ARBA00008061"/>
    </source>
</evidence>
<name>A0A0K1QFL0_9BACT</name>
<evidence type="ECO:0000259" key="5">
    <source>
        <dbReference type="SMART" id="SM00642"/>
    </source>
</evidence>
<evidence type="ECO:0000313" key="7">
    <source>
        <dbReference type="Proteomes" id="UP000064967"/>
    </source>
</evidence>
<dbReference type="AlphaFoldDB" id="A0A0K1QFL0"/>
<dbReference type="Proteomes" id="UP000064967">
    <property type="component" value="Chromosome"/>
</dbReference>
<dbReference type="Gene3D" id="2.60.40.10">
    <property type="entry name" value="Immunoglobulins"/>
    <property type="match status" value="1"/>
</dbReference>
<comment type="similarity">
    <text evidence="1">Belongs to the glycosyl hydrolase 13 family.</text>
</comment>
<dbReference type="RefSeq" id="WP_146655115.1">
    <property type="nucleotide sequence ID" value="NZ_CP012333.1"/>
</dbReference>
<dbReference type="SUPFAM" id="SSF51445">
    <property type="entry name" value="(Trans)glycosidases"/>
    <property type="match status" value="1"/>
</dbReference>
<dbReference type="KEGG" id="llu:AKJ09_11176"/>
<gene>
    <name evidence="6" type="ORF">AKJ09_11176</name>
</gene>
<dbReference type="PATRIC" id="fig|1391654.3.peg.11342"/>
<evidence type="ECO:0000313" key="6">
    <source>
        <dbReference type="EMBL" id="AKV04513.1"/>
    </source>
</evidence>
<dbReference type="Pfam" id="PF02922">
    <property type="entry name" value="CBM_48"/>
    <property type="match status" value="1"/>
</dbReference>
<dbReference type="GO" id="GO:0005980">
    <property type="term" value="P:glycogen catabolic process"/>
    <property type="evidence" value="ECO:0007669"/>
    <property type="project" value="InterPro"/>
</dbReference>
<dbReference type="InterPro" id="IPR013783">
    <property type="entry name" value="Ig-like_fold"/>
</dbReference>
<dbReference type="SUPFAM" id="SSF51011">
    <property type="entry name" value="Glycosyl hydrolase domain"/>
    <property type="match status" value="1"/>
</dbReference>
<dbReference type="Gene3D" id="3.20.20.80">
    <property type="entry name" value="Glycosidases"/>
    <property type="match status" value="1"/>
</dbReference>
<dbReference type="InterPro" id="IPR004193">
    <property type="entry name" value="Glyco_hydro_13_N"/>
</dbReference>
<dbReference type="NCBIfam" id="TIGR02100">
    <property type="entry name" value="glgX_debranch"/>
    <property type="match status" value="1"/>
</dbReference>
<dbReference type="OrthoDB" id="9760647at2"/>
<dbReference type="GO" id="GO:0004135">
    <property type="term" value="F:amylo-alpha-1,6-glucosidase activity"/>
    <property type="evidence" value="ECO:0007669"/>
    <property type="project" value="InterPro"/>
</dbReference>
<keyword evidence="3" id="KW-0326">Glycosidase</keyword>
<protein>
    <submittedName>
        <fullName evidence="6">Glycogen debranching enzyme</fullName>
    </submittedName>
</protein>
<dbReference type="InterPro" id="IPR044505">
    <property type="entry name" value="GlgX_Isoamylase_N_E_set"/>
</dbReference>
<dbReference type="InterPro" id="IPR013780">
    <property type="entry name" value="Glyco_hydro_b"/>
</dbReference>
<feature type="compositionally biased region" description="Polar residues" evidence="4">
    <location>
        <begin position="480"/>
        <end position="490"/>
    </location>
</feature>
<dbReference type="SMART" id="SM00642">
    <property type="entry name" value="Aamy"/>
    <property type="match status" value="1"/>
</dbReference>
<dbReference type="Gene3D" id="2.60.40.1180">
    <property type="entry name" value="Golgi alpha-mannosidase II"/>
    <property type="match status" value="1"/>
</dbReference>
<dbReference type="STRING" id="1391654.AKJ09_11176"/>
<proteinExistence type="inferred from homology"/>
<dbReference type="CDD" id="cd11326">
    <property type="entry name" value="AmyAc_Glg_debranch"/>
    <property type="match status" value="1"/>
</dbReference>
<dbReference type="InterPro" id="IPR017853">
    <property type="entry name" value="GH"/>
</dbReference>
<sequence>MRVLPGKAFPLGASWDGKGVNFAIYSENATGVDLCLIDEDGSETRLSMRERTGFTWHCYVPDVGPGQMYGYRVNGPWEPERGLRFNPNNLLLDPYAKALEGRERWEAGLFAYELGSAKGDLEKGSRDSRGVPRGVVVDPAFDWGNDRPPDIPFHKSVFYEVHVRGATIRHPRVPPEIRGRYAGLASDPMIEYFTSLGVTALELLPVHGFVDDQHLLDTGKRNYWGYNSIAFFAPDVRYRSSDATGSGVREFREMVKRLHAAGIEVILDVVYNHTAEGNHLGPTISFKGIDNPTYYRLAGGGRHYFDYTGTGNTLNVRHPQTLQLIMDSLRYWITEMHVDGFRFDLASTLARSLHEVDQLSSFFTIIHQDPVIGRVKLIAEPWDVGEGGYQVGNFPVGWTEWNGKYRDAIRAVWRGLGRNTGELGYRLTGSSDLYADSGRAPFASINFVVAHDGFTLRDLVSYNDKHNEQNGENNRDGSDDNQSWNCGVEGETTNPSVLTLRRRQVRNFLATLLLSQGTPMICGGDEIGRTQRGNNNAYCQDNELSWYDWDLDEEKKRLLDFTTRLIAIRRDHPALHRAKFFKGRRIRGTNVRDIMWYRHDGAEMTDADWSNPATAALGLFLAGQGIDDVDELGNCLDDDDFFFVLNGSDTTMPFTIPRASSDEPWTLLVDTSKDAIPHEGEEPVVVLRGEATELLARSLKLFVSRRTKT</sequence>
<organism evidence="6 7">
    <name type="scientific">Labilithrix luteola</name>
    <dbReference type="NCBI Taxonomy" id="1391654"/>
    <lineage>
        <taxon>Bacteria</taxon>
        <taxon>Pseudomonadati</taxon>
        <taxon>Myxococcota</taxon>
        <taxon>Polyangia</taxon>
        <taxon>Polyangiales</taxon>
        <taxon>Labilitrichaceae</taxon>
        <taxon>Labilithrix</taxon>
    </lineage>
</organism>
<feature type="compositionally biased region" description="Basic and acidic residues" evidence="4">
    <location>
        <begin position="465"/>
        <end position="478"/>
    </location>
</feature>
<dbReference type="EMBL" id="CP012333">
    <property type="protein sequence ID" value="AKV04513.1"/>
    <property type="molecule type" value="Genomic_DNA"/>
</dbReference>
<evidence type="ECO:0000256" key="3">
    <source>
        <dbReference type="ARBA" id="ARBA00023295"/>
    </source>
</evidence>
<feature type="domain" description="Glycosyl hydrolase family 13 catalytic" evidence="5">
    <location>
        <begin position="134"/>
        <end position="569"/>
    </location>
</feature>
<evidence type="ECO:0000256" key="2">
    <source>
        <dbReference type="ARBA" id="ARBA00022801"/>
    </source>
</evidence>
<dbReference type="InterPro" id="IPR014756">
    <property type="entry name" value="Ig_E-set"/>
</dbReference>
<keyword evidence="7" id="KW-1185">Reference proteome</keyword>
<reference evidence="6 7" key="1">
    <citation type="submission" date="2015-08" db="EMBL/GenBank/DDBJ databases">
        <authorList>
            <person name="Babu N.S."/>
            <person name="Beckwith C.J."/>
            <person name="Beseler K.G."/>
            <person name="Brison A."/>
            <person name="Carone J.V."/>
            <person name="Caskin T.P."/>
            <person name="Diamond M."/>
            <person name="Durham M.E."/>
            <person name="Foxe J.M."/>
            <person name="Go M."/>
            <person name="Henderson B.A."/>
            <person name="Jones I.B."/>
            <person name="McGettigan J.A."/>
            <person name="Micheletti S.J."/>
            <person name="Nasrallah M.E."/>
            <person name="Ortiz D."/>
            <person name="Piller C.R."/>
            <person name="Privatt S.R."/>
            <person name="Schneider S.L."/>
            <person name="Sharp S."/>
            <person name="Smith T.C."/>
            <person name="Stanton J.D."/>
            <person name="Ullery H.E."/>
            <person name="Wilson R.J."/>
            <person name="Serrano M.G."/>
            <person name="Buck G."/>
            <person name="Lee V."/>
            <person name="Wang Y."/>
            <person name="Carvalho R."/>
            <person name="Voegtly L."/>
            <person name="Shi R."/>
            <person name="Duckworth R."/>
            <person name="Johnson A."/>
            <person name="Loviza R."/>
            <person name="Walstead R."/>
            <person name="Shah Z."/>
            <person name="Kiflezghi M."/>
            <person name="Wade K."/>
            <person name="Ball S.L."/>
            <person name="Bradley K.W."/>
            <person name="Asai D.J."/>
            <person name="Bowman C.A."/>
            <person name="Russell D.A."/>
            <person name="Pope W.H."/>
            <person name="Jacobs-Sera D."/>
            <person name="Hendrix R.W."/>
            <person name="Hatfull G.F."/>
        </authorList>
    </citation>
    <scope>NUCLEOTIDE SEQUENCE [LARGE SCALE GENOMIC DNA]</scope>
    <source>
        <strain evidence="6 7">DSM 27648</strain>
    </source>
</reference>
<dbReference type="InterPro" id="IPR011837">
    <property type="entry name" value="Glycogen_debranch_GlgX"/>
</dbReference>
<accession>A0A0K1QFL0</accession>
<dbReference type="PANTHER" id="PTHR43002">
    <property type="entry name" value="GLYCOGEN DEBRANCHING ENZYME"/>
    <property type="match status" value="1"/>
</dbReference>
<feature type="region of interest" description="Disordered" evidence="4">
    <location>
        <begin position="465"/>
        <end position="490"/>
    </location>
</feature>
<dbReference type="SUPFAM" id="SSF81296">
    <property type="entry name" value="E set domains"/>
    <property type="match status" value="1"/>
</dbReference>